<proteinExistence type="predicted"/>
<dbReference type="Proteomes" id="UP000436088">
    <property type="component" value="Unassembled WGS sequence"/>
</dbReference>
<accession>A0A6A2Y7B9</accession>
<keyword evidence="1" id="KW-0175">Coiled coil</keyword>
<reference evidence="3" key="1">
    <citation type="submission" date="2019-09" db="EMBL/GenBank/DDBJ databases">
        <title>Draft genome information of white flower Hibiscus syriacus.</title>
        <authorList>
            <person name="Kim Y.-M."/>
        </authorList>
    </citation>
    <scope>NUCLEOTIDE SEQUENCE [LARGE SCALE GENOMIC DNA]</scope>
    <source>
        <strain evidence="3">YM2019G1</strain>
    </source>
</reference>
<sequence>MQIVCCSLESGSGLPPFPFNLLHSGSDWHLWALGTAIPLILSFTTSKWGPFLKLMNDAEKVLETAEHISDVVEEVAEKVEKIADEVGDQLPDGGKLRATLELVEDLAEETAKNAHLAGDLIDKAEPNMNAVALKRFGQANQKLAAECTNLFTQCNKWERECLLYDHDRLMPSTQKILSLAAEVMTLEKDKDHLRLNLSKAEEEVKVLFEENSILEEANQRLLRQSREGKNLYDSGGKHTDSASAKVRKECWKRKLSPRIYSLIEKKMNFTDPDSARKPPSPLQDGA</sequence>
<dbReference type="PANTHER" id="PTHR35689:SF1">
    <property type="entry name" value="EARLY ENDOSOME ANTIGEN"/>
    <property type="match status" value="1"/>
</dbReference>
<evidence type="ECO:0000256" key="1">
    <source>
        <dbReference type="SAM" id="Coils"/>
    </source>
</evidence>
<protein>
    <submittedName>
        <fullName evidence="3">RNA-binding family protein</fullName>
    </submittedName>
</protein>
<evidence type="ECO:0000313" key="3">
    <source>
        <dbReference type="EMBL" id="KAE8666787.1"/>
    </source>
</evidence>
<keyword evidence="4" id="KW-1185">Reference proteome</keyword>
<feature type="compositionally biased region" description="Basic and acidic residues" evidence="2">
    <location>
        <begin position="267"/>
        <end position="276"/>
    </location>
</feature>
<organism evidence="3 4">
    <name type="scientific">Hibiscus syriacus</name>
    <name type="common">Rose of Sharon</name>
    <dbReference type="NCBI Taxonomy" id="106335"/>
    <lineage>
        <taxon>Eukaryota</taxon>
        <taxon>Viridiplantae</taxon>
        <taxon>Streptophyta</taxon>
        <taxon>Embryophyta</taxon>
        <taxon>Tracheophyta</taxon>
        <taxon>Spermatophyta</taxon>
        <taxon>Magnoliopsida</taxon>
        <taxon>eudicotyledons</taxon>
        <taxon>Gunneridae</taxon>
        <taxon>Pentapetalae</taxon>
        <taxon>rosids</taxon>
        <taxon>malvids</taxon>
        <taxon>Malvales</taxon>
        <taxon>Malvaceae</taxon>
        <taxon>Malvoideae</taxon>
        <taxon>Hibiscus</taxon>
    </lineage>
</organism>
<gene>
    <name evidence="3" type="ORF">F3Y22_tig00112491pilonHSYRG00281</name>
</gene>
<name>A0A6A2Y7B9_HIBSY</name>
<evidence type="ECO:0000313" key="4">
    <source>
        <dbReference type="Proteomes" id="UP000436088"/>
    </source>
</evidence>
<feature type="coiled-coil region" evidence="1">
    <location>
        <begin position="140"/>
        <end position="224"/>
    </location>
</feature>
<dbReference type="AlphaFoldDB" id="A0A6A2Y7B9"/>
<dbReference type="PANTHER" id="PTHR35689">
    <property type="entry name" value="EARLY ENDOSOME ANTIGEN"/>
    <property type="match status" value="1"/>
</dbReference>
<dbReference type="EMBL" id="VEPZ02001593">
    <property type="protein sequence ID" value="KAE8666787.1"/>
    <property type="molecule type" value="Genomic_DNA"/>
</dbReference>
<evidence type="ECO:0000256" key="2">
    <source>
        <dbReference type="SAM" id="MobiDB-lite"/>
    </source>
</evidence>
<comment type="caution">
    <text evidence="3">The sequence shown here is derived from an EMBL/GenBank/DDBJ whole genome shotgun (WGS) entry which is preliminary data.</text>
</comment>
<feature type="region of interest" description="Disordered" evidence="2">
    <location>
        <begin position="267"/>
        <end position="286"/>
    </location>
</feature>